<name>A0A7Y0PKF2_9BACI</name>
<sequence length="84" mass="9574">MKQYSKLRITEKDENIYKALCDLYKEKGGKVGIGPTEIGIRVGRDSYDASAYCNASLKKLIHFKKIEKIDSGKYIPIEMGKEEQ</sequence>
<dbReference type="EMBL" id="JABBPK010000001">
    <property type="protein sequence ID" value="NMO75872.1"/>
    <property type="molecule type" value="Genomic_DNA"/>
</dbReference>
<evidence type="ECO:0000313" key="2">
    <source>
        <dbReference type="Proteomes" id="UP000588491"/>
    </source>
</evidence>
<evidence type="ECO:0000313" key="1">
    <source>
        <dbReference type="EMBL" id="NMO75872.1"/>
    </source>
</evidence>
<dbReference type="RefSeq" id="WP_016201285.1">
    <property type="nucleotide sequence ID" value="NZ_JABBPK010000001.1"/>
</dbReference>
<dbReference type="AlphaFoldDB" id="A0A7Y0PKF2"/>
<proteinExistence type="predicted"/>
<reference evidence="1 2" key="1">
    <citation type="submission" date="2020-04" db="EMBL/GenBank/DDBJ databases">
        <title>Bacillus sp. UniB3 isolated from commercial digestive syrup.</title>
        <authorList>
            <person name="Thorat V."/>
            <person name="Kirdat K."/>
            <person name="Tiwarekar B."/>
            <person name="Yadav A."/>
        </authorList>
    </citation>
    <scope>NUCLEOTIDE SEQUENCE [LARGE SCALE GENOMIC DNA]</scope>
    <source>
        <strain evidence="1 2">UniB3</strain>
    </source>
</reference>
<dbReference type="Proteomes" id="UP000588491">
    <property type="component" value="Unassembled WGS sequence"/>
</dbReference>
<comment type="caution">
    <text evidence="1">The sequence shown here is derived from an EMBL/GenBank/DDBJ whole genome shotgun (WGS) entry which is preliminary data.</text>
</comment>
<organism evidence="1 2">
    <name type="scientific">Niallia alba</name>
    <dbReference type="NCBI Taxonomy" id="2729105"/>
    <lineage>
        <taxon>Bacteria</taxon>
        <taxon>Bacillati</taxon>
        <taxon>Bacillota</taxon>
        <taxon>Bacilli</taxon>
        <taxon>Bacillales</taxon>
        <taxon>Bacillaceae</taxon>
        <taxon>Niallia</taxon>
    </lineage>
</organism>
<protein>
    <submittedName>
        <fullName evidence="1">Uncharacterized protein</fullName>
    </submittedName>
</protein>
<accession>A0A7Y0PKF2</accession>
<gene>
    <name evidence="1" type="ORF">HHU08_02305</name>
</gene>
<keyword evidence="2" id="KW-1185">Reference proteome</keyword>